<feature type="chain" id="PRO_5009209504" description="Two-component system QseEF-associated lipoprotein QseG" evidence="2">
    <location>
        <begin position="21"/>
        <end position="197"/>
    </location>
</feature>
<dbReference type="EMBL" id="MDHN01000040">
    <property type="protein sequence ID" value="OFC69438.1"/>
    <property type="molecule type" value="Genomic_DNA"/>
</dbReference>
<evidence type="ECO:0008006" key="5">
    <source>
        <dbReference type="Google" id="ProtNLM"/>
    </source>
</evidence>
<dbReference type="AlphaFoldDB" id="A0A1E7Z7C6"/>
<sequence>MRIKLLLPIVVLLGGCAAIEGNQSAPVIPVEDNSQTPQLVESDSLCLVDEDAANFEHQCDLLYWVNLWVQADNTRWPVRKQAIADLGEGIDDKIKKVILSLPTDTPYQSRLRAQHWLEEIVSELTPEMQAVVKTIVDAPNSEMLELESALVILNRVNTDKEKQIKMLEEDLEVQTKKMDELLKVEATLMDKNRSTQR</sequence>
<feature type="coiled-coil region" evidence="1">
    <location>
        <begin position="150"/>
        <end position="184"/>
    </location>
</feature>
<dbReference type="PROSITE" id="PS51257">
    <property type="entry name" value="PROKAR_LIPOPROTEIN"/>
    <property type="match status" value="1"/>
</dbReference>
<dbReference type="STRING" id="1656094.BFC18_18720"/>
<dbReference type="RefSeq" id="WP_070126885.1">
    <property type="nucleotide sequence ID" value="NZ_MDHN01000040.1"/>
</dbReference>
<evidence type="ECO:0000313" key="4">
    <source>
        <dbReference type="Proteomes" id="UP000175691"/>
    </source>
</evidence>
<comment type="caution">
    <text evidence="3">The sequence shown here is derived from an EMBL/GenBank/DDBJ whole genome shotgun (WGS) entry which is preliminary data.</text>
</comment>
<proteinExistence type="predicted"/>
<accession>A0A1E7Z7C6</accession>
<name>A0A1E7Z7C6_9ALTE</name>
<feature type="signal peptide" evidence="2">
    <location>
        <begin position="1"/>
        <end position="20"/>
    </location>
</feature>
<evidence type="ECO:0000313" key="3">
    <source>
        <dbReference type="EMBL" id="OFC69438.1"/>
    </source>
</evidence>
<keyword evidence="1" id="KW-0175">Coiled coil</keyword>
<dbReference type="OrthoDB" id="6321769at2"/>
<dbReference type="Proteomes" id="UP000175691">
    <property type="component" value="Unassembled WGS sequence"/>
</dbReference>
<reference evidence="3 4" key="1">
    <citation type="submission" date="2016-08" db="EMBL/GenBank/DDBJ databases">
        <authorList>
            <person name="Seilhamer J.J."/>
        </authorList>
    </citation>
    <scope>NUCLEOTIDE SEQUENCE [LARGE SCALE GENOMIC DNA]</scope>
    <source>
        <strain evidence="3 4">KCTC 42603</strain>
    </source>
</reference>
<keyword evidence="4" id="KW-1185">Reference proteome</keyword>
<gene>
    <name evidence="3" type="ORF">BFC18_18720</name>
</gene>
<evidence type="ECO:0000256" key="2">
    <source>
        <dbReference type="SAM" id="SignalP"/>
    </source>
</evidence>
<evidence type="ECO:0000256" key="1">
    <source>
        <dbReference type="SAM" id="Coils"/>
    </source>
</evidence>
<keyword evidence="2" id="KW-0732">Signal</keyword>
<organism evidence="3 4">
    <name type="scientific">Alteromonas confluentis</name>
    <dbReference type="NCBI Taxonomy" id="1656094"/>
    <lineage>
        <taxon>Bacteria</taxon>
        <taxon>Pseudomonadati</taxon>
        <taxon>Pseudomonadota</taxon>
        <taxon>Gammaproteobacteria</taxon>
        <taxon>Alteromonadales</taxon>
        <taxon>Alteromonadaceae</taxon>
        <taxon>Alteromonas/Salinimonas group</taxon>
        <taxon>Alteromonas</taxon>
    </lineage>
</organism>
<protein>
    <recommendedName>
        <fullName evidence="5">Two-component system QseEF-associated lipoprotein QseG</fullName>
    </recommendedName>
</protein>